<dbReference type="Proteomes" id="UP000185999">
    <property type="component" value="Unassembled WGS sequence"/>
</dbReference>
<reference evidence="4" key="1">
    <citation type="submission" date="2017-01" db="EMBL/GenBank/DDBJ databases">
        <authorList>
            <person name="Varghese N."/>
            <person name="Submissions S."/>
        </authorList>
    </citation>
    <scope>NUCLEOTIDE SEQUENCE [LARGE SCALE GENOMIC DNA]</scope>
    <source>
        <strain evidence="4">DSM 22306</strain>
    </source>
</reference>
<dbReference type="Pfam" id="PF13174">
    <property type="entry name" value="TPR_6"/>
    <property type="match status" value="1"/>
</dbReference>
<dbReference type="PANTHER" id="PTHR12558:SF44">
    <property type="entry name" value="TETRATRICOPEPTIDE REPEAT-CONTAINING PROTEIN"/>
    <property type="match status" value="1"/>
</dbReference>
<dbReference type="InterPro" id="IPR011990">
    <property type="entry name" value="TPR-like_helical_dom_sf"/>
</dbReference>
<dbReference type="EMBL" id="FTOE01000012">
    <property type="protein sequence ID" value="SIT05143.1"/>
    <property type="molecule type" value="Genomic_DNA"/>
</dbReference>
<dbReference type="RefSeq" id="WP_054341983.1">
    <property type="nucleotide sequence ID" value="NZ_FTOE01000012.1"/>
</dbReference>
<dbReference type="Pfam" id="PF14559">
    <property type="entry name" value="TPR_19"/>
    <property type="match status" value="2"/>
</dbReference>
<organism evidence="3 4">
    <name type="scientific">Neptunomonas antarctica</name>
    <dbReference type="NCBI Taxonomy" id="619304"/>
    <lineage>
        <taxon>Bacteria</taxon>
        <taxon>Pseudomonadati</taxon>
        <taxon>Pseudomonadota</taxon>
        <taxon>Gammaproteobacteria</taxon>
        <taxon>Oceanospirillales</taxon>
        <taxon>Oceanospirillaceae</taxon>
        <taxon>Neptunomonas</taxon>
    </lineage>
</organism>
<evidence type="ECO:0000256" key="1">
    <source>
        <dbReference type="PROSITE-ProRule" id="PRU00339"/>
    </source>
</evidence>
<evidence type="ECO:0000313" key="3">
    <source>
        <dbReference type="EMBL" id="SIT05143.1"/>
    </source>
</evidence>
<feature type="signal peptide" evidence="2">
    <location>
        <begin position="1"/>
        <end position="23"/>
    </location>
</feature>
<evidence type="ECO:0000256" key="2">
    <source>
        <dbReference type="SAM" id="SignalP"/>
    </source>
</evidence>
<dbReference type="STRING" id="619304.SAMN05421760_11292"/>
<evidence type="ECO:0000313" key="4">
    <source>
        <dbReference type="Proteomes" id="UP000185999"/>
    </source>
</evidence>
<keyword evidence="1" id="KW-0802">TPR repeat</keyword>
<protein>
    <submittedName>
        <fullName evidence="3">Putative PEP-CTERM system TPR-repeat lipoprotein</fullName>
    </submittedName>
</protein>
<dbReference type="PANTHER" id="PTHR12558">
    <property type="entry name" value="CELL DIVISION CYCLE 16,23,27"/>
    <property type="match status" value="1"/>
</dbReference>
<dbReference type="Pfam" id="PF13432">
    <property type="entry name" value="TPR_16"/>
    <property type="match status" value="3"/>
</dbReference>
<dbReference type="SUPFAM" id="SSF48452">
    <property type="entry name" value="TPR-like"/>
    <property type="match status" value="4"/>
</dbReference>
<accession>A0A1N7P3G6</accession>
<keyword evidence="3" id="KW-0449">Lipoprotein</keyword>
<feature type="chain" id="PRO_5009943756" evidence="2">
    <location>
        <begin position="24"/>
        <end position="935"/>
    </location>
</feature>
<proteinExistence type="predicted"/>
<dbReference type="NCBIfam" id="TIGR02917">
    <property type="entry name" value="PEP_TPR_lipo"/>
    <property type="match status" value="1"/>
</dbReference>
<sequence>MSVYSKAGILILTLSCLTTVVSAENNHDVSMYFEDANKLYYQDELPEAIIQLKNALQANPQHLPSLLLSGEIYLQQGDPKAAEHTLRQALALGADSSLVVLNLAKSYLQLGNYKRIISDLHEDSLSLPDQVDLLGYRAEAYTLLDQLADAHDSIDLALSKDARALLPRLANVILLLREGALDEALKNAQLVIEDWPEDARSWNSYASVMHAQGNLVLAIQSYQKALLIQPSHIDARVAKVGALIDLRRLDEAAVDLAFLKNEYPYEPRAAYFRGLLLSQEDKEADARLEYVKCTEVIAVLPKEKVASDPQLLMSAALAHHALNQLEPVRTYLQMYLKKVPTDVGAHKLLADVLLKQGDPENAIKLLTTARSLVQPDTDLLTMLAAAYSQTGRHDRATLLLEEAVSAGGNLYTETQHAKSLLKSGEIEQGMQALEKIHAQKPTQQTSFLLTVSYLKQKAFDKAEGTAHQLVDLASGNLTYHNLLGIALFSNGKTADAREQFNLILKQNPNFSASQVNLVKIDIAEKKLPQARAQMELLLAQHPENTSVMLQMSRLELASEKNDEALKWAEKAFALDSRSLEAVLYLSDLYVKFEKLDLAENVARTGVKNYTENLAVLSVLGQIQTLKNDPKAAQVTFKKMVKIAGFDAESLYKIANLQLRINEVADARYSLTKVLQAQPDYFPAEVLLIELSIKLGMLDGAEKASQKLQKSYPGNPVGFQLLGDVYMARELYKEADDQYLAGLSVKPISELITRRYKALQAQNMIAESGRVLDDWLNAHPDDFTIKLAYSEYLLLTHNYKQAAISLAQLLNRFPEDALLLNNMAHVMYKLERPEALDYAKRAYDKAAHIPQVADTLGWLLVQSGNAEEGLRYLREANSRDSNALDILYHLAVALDAIGRKKEATIYLERALVGDKDFEERNQAVSLRATLSSKENQ</sequence>
<keyword evidence="4" id="KW-1185">Reference proteome</keyword>
<dbReference type="Gene3D" id="1.25.40.10">
    <property type="entry name" value="Tetratricopeptide repeat domain"/>
    <property type="match status" value="6"/>
</dbReference>
<dbReference type="PROSITE" id="PS50005">
    <property type="entry name" value="TPR"/>
    <property type="match status" value="1"/>
</dbReference>
<dbReference type="OrthoDB" id="6110507at2"/>
<dbReference type="GO" id="GO:0051301">
    <property type="term" value="P:cell division"/>
    <property type="evidence" value="ECO:0007669"/>
    <property type="project" value="TreeGrafter"/>
</dbReference>
<gene>
    <name evidence="3" type="ORF">SAMN05421760_11292</name>
</gene>
<dbReference type="SMART" id="SM00028">
    <property type="entry name" value="TPR"/>
    <property type="match status" value="12"/>
</dbReference>
<dbReference type="AlphaFoldDB" id="A0A1N7P3G6"/>
<keyword evidence="2" id="KW-0732">Signal</keyword>
<dbReference type="InterPro" id="IPR014266">
    <property type="entry name" value="PEP-CTERM_TPR_PrsT"/>
</dbReference>
<name>A0A1N7P3G6_9GAMM</name>
<dbReference type="InterPro" id="IPR019734">
    <property type="entry name" value="TPR_rpt"/>
</dbReference>
<feature type="repeat" description="TPR" evidence="1">
    <location>
        <begin position="199"/>
        <end position="232"/>
    </location>
</feature>